<dbReference type="EMBL" id="CAJNBL010000009">
    <property type="protein sequence ID" value="CAE6706270.1"/>
    <property type="molecule type" value="Genomic_DNA"/>
</dbReference>
<accession>A0A916BD42</accession>
<evidence type="ECO:0000313" key="2">
    <source>
        <dbReference type="Proteomes" id="UP000675882"/>
    </source>
</evidence>
<protein>
    <submittedName>
        <fullName evidence="1">Uncharacterized protein</fullName>
    </submittedName>
</protein>
<dbReference type="Proteomes" id="UP000675882">
    <property type="component" value="Unassembled WGS sequence"/>
</dbReference>
<keyword evidence="2" id="KW-1185">Reference proteome</keyword>
<name>A0A916BD42_9PROT</name>
<proteinExistence type="predicted"/>
<comment type="caution">
    <text evidence="1">The sequence shown here is derived from an EMBL/GenBank/DDBJ whole genome shotgun (WGS) entry which is preliminary data.</text>
</comment>
<organism evidence="1 2">
    <name type="scientific">Candidatus Nitrotoga fabula</name>
    <dbReference type="NCBI Taxonomy" id="2182327"/>
    <lineage>
        <taxon>Bacteria</taxon>
        <taxon>Pseudomonadati</taxon>
        <taxon>Pseudomonadota</taxon>
        <taxon>Betaproteobacteria</taxon>
        <taxon>Nitrosomonadales</taxon>
        <taxon>Gallionellaceae</taxon>
        <taxon>Candidatus Nitrotoga</taxon>
    </lineage>
</organism>
<gene>
    <name evidence="1" type="ORF">NTGZN8_170043</name>
</gene>
<dbReference type="AlphaFoldDB" id="A0A916BD42"/>
<evidence type="ECO:0000313" key="1">
    <source>
        <dbReference type="EMBL" id="CAE6706270.1"/>
    </source>
</evidence>
<sequence length="75" mass="8161">MPGTGNIQYNPQCKPMGNIQAPITDLQGAADKPITPHYAGKGLMKVHKLPPPPGLQSQGHMLKQKIRPTVQQGYF</sequence>
<reference evidence="1" key="1">
    <citation type="submission" date="2021-02" db="EMBL/GenBank/DDBJ databases">
        <authorList>
            <person name="Han P."/>
        </authorList>
    </citation>
    <scope>NUCLEOTIDE SEQUENCE</scope>
    <source>
        <strain evidence="1">Candidatus Nitrotoga sp. ZN8</strain>
    </source>
</reference>